<proteinExistence type="predicted"/>
<dbReference type="AlphaFoldDB" id="A0A9P0G243"/>
<evidence type="ECO:0000313" key="2">
    <source>
        <dbReference type="EMBL" id="CAH0758366.1"/>
    </source>
</evidence>
<sequence>MISPEGAVSLVQATERHNEAALVGGAANQPRDWLNPSKSLVDHALERWSNTRMRADNTSVVTLMLDPPGPPRATVLRSRTTQKPPVPIPTDAAPPVPAPLKTDDSKPEPATDTDDRRVPRNGLTIVTRYSDVDRPAPSPDAPLPPCATLDARLSVAPPPPPDDPVDTADSDTITNYGDPTESYFMTRLLNRSGIVNTLEDVYDEIVARRLDRRPSDTAPPPDTVLPDADEPDAPASGQPGSDLAGDRSTTDERVDDGRIQINEVSSSSPVEAPPKGRGRRPRAEPRRDASAAAPNDRVLRSHHEEPPRPHTRQAARPRPPPALDRVVILTRRAPPPPPPPPLPPADDEEDRRTTRSQGGAPALAQKITRGLSGVARELRAAAAGARAGNSGRAPGPARRAPAARRQGAPRAHRSKENLGAATRRARAPPPRAAAAQAPCPEPRRRDEPEVHSTTGDPCGAPPPPAPRPRALRSRNETEAPVGTPTAGAGGKRSRCEEGAVAIGGGGGKAPRLQSERCARALHKRASGPWAPALALRNRLRRRLGK</sequence>
<reference evidence="2" key="1">
    <citation type="submission" date="2021-12" db="EMBL/GenBank/DDBJ databases">
        <authorList>
            <person name="King R."/>
        </authorList>
    </citation>
    <scope>NUCLEOTIDE SEQUENCE</scope>
</reference>
<name>A0A9P0G243_9NEOP</name>
<feature type="compositionally biased region" description="Pro residues" evidence="1">
    <location>
        <begin position="136"/>
        <end position="145"/>
    </location>
</feature>
<evidence type="ECO:0000313" key="3">
    <source>
        <dbReference type="Proteomes" id="UP001153714"/>
    </source>
</evidence>
<feature type="compositionally biased region" description="Basic and acidic residues" evidence="1">
    <location>
        <begin position="244"/>
        <end position="258"/>
    </location>
</feature>
<feature type="region of interest" description="Disordered" evidence="1">
    <location>
        <begin position="65"/>
        <end position="180"/>
    </location>
</feature>
<reference evidence="2" key="2">
    <citation type="submission" date="2022-10" db="EMBL/GenBank/DDBJ databases">
        <authorList>
            <consortium name="ENA_rothamsted_submissions"/>
            <consortium name="culmorum"/>
            <person name="King R."/>
        </authorList>
    </citation>
    <scope>NUCLEOTIDE SEQUENCE</scope>
</reference>
<dbReference type="Proteomes" id="UP001153714">
    <property type="component" value="Chromosome 3"/>
</dbReference>
<evidence type="ECO:0000256" key="1">
    <source>
        <dbReference type="SAM" id="MobiDB-lite"/>
    </source>
</evidence>
<organism evidence="2 3">
    <name type="scientific">Diatraea saccharalis</name>
    <name type="common">sugarcane borer</name>
    <dbReference type="NCBI Taxonomy" id="40085"/>
    <lineage>
        <taxon>Eukaryota</taxon>
        <taxon>Metazoa</taxon>
        <taxon>Ecdysozoa</taxon>
        <taxon>Arthropoda</taxon>
        <taxon>Hexapoda</taxon>
        <taxon>Insecta</taxon>
        <taxon>Pterygota</taxon>
        <taxon>Neoptera</taxon>
        <taxon>Endopterygota</taxon>
        <taxon>Lepidoptera</taxon>
        <taxon>Glossata</taxon>
        <taxon>Ditrysia</taxon>
        <taxon>Pyraloidea</taxon>
        <taxon>Crambidae</taxon>
        <taxon>Crambinae</taxon>
        <taxon>Diatraea</taxon>
    </lineage>
</organism>
<keyword evidence="3" id="KW-1185">Reference proteome</keyword>
<feature type="compositionally biased region" description="Pro residues" evidence="1">
    <location>
        <begin position="84"/>
        <end position="98"/>
    </location>
</feature>
<protein>
    <submittedName>
        <fullName evidence="2">Uncharacterized protein</fullName>
    </submittedName>
</protein>
<accession>A0A9P0G243</accession>
<dbReference type="EMBL" id="OU893334">
    <property type="protein sequence ID" value="CAH0758366.1"/>
    <property type="molecule type" value="Genomic_DNA"/>
</dbReference>
<feature type="compositionally biased region" description="Pro residues" evidence="1">
    <location>
        <begin position="333"/>
        <end position="344"/>
    </location>
</feature>
<feature type="compositionally biased region" description="Low complexity" evidence="1">
    <location>
        <begin position="380"/>
        <end position="409"/>
    </location>
</feature>
<dbReference type="OrthoDB" id="7492910at2759"/>
<feature type="compositionally biased region" description="Basic and acidic residues" evidence="1">
    <location>
        <begin position="297"/>
        <end position="308"/>
    </location>
</feature>
<feature type="compositionally biased region" description="Basic and acidic residues" evidence="1">
    <location>
        <begin position="441"/>
        <end position="450"/>
    </location>
</feature>
<gene>
    <name evidence="2" type="ORF">DIATSA_LOCUS8808</name>
</gene>
<feature type="compositionally biased region" description="Basic and acidic residues" evidence="1">
    <location>
        <begin position="101"/>
        <end position="118"/>
    </location>
</feature>
<feature type="region of interest" description="Disordered" evidence="1">
    <location>
        <begin position="211"/>
        <end position="494"/>
    </location>
</feature>